<evidence type="ECO:0000313" key="9">
    <source>
        <dbReference type="EMBL" id="RCX19614.1"/>
    </source>
</evidence>
<feature type="binding site" evidence="5">
    <location>
        <begin position="612"/>
        <end position="613"/>
    </location>
    <ligand>
        <name>substrate</name>
    </ligand>
</feature>
<feature type="domain" description="Glycoside hydrolase family 65 central catalytic" evidence="6">
    <location>
        <begin position="322"/>
        <end position="700"/>
    </location>
</feature>
<dbReference type="InterPro" id="IPR012341">
    <property type="entry name" value="6hp_glycosidase-like_sf"/>
</dbReference>
<dbReference type="Pfam" id="PF03633">
    <property type="entry name" value="Glyco_hydro_65C"/>
    <property type="match status" value="1"/>
</dbReference>
<dbReference type="SUPFAM" id="SSF48208">
    <property type="entry name" value="Six-hairpin glycosidases"/>
    <property type="match status" value="1"/>
</dbReference>
<comment type="similarity">
    <text evidence="1">Belongs to the glycosyl hydrolase 65 family.</text>
</comment>
<dbReference type="Gene3D" id="1.50.10.10">
    <property type="match status" value="1"/>
</dbReference>
<evidence type="ECO:0000256" key="5">
    <source>
        <dbReference type="PIRSR" id="PIRSR036289-51"/>
    </source>
</evidence>
<keyword evidence="2" id="KW-0328">Glycosyltransferase</keyword>
<organism evidence="9 10">
    <name type="scientific">Fontibacillus phaseoli</name>
    <dbReference type="NCBI Taxonomy" id="1416533"/>
    <lineage>
        <taxon>Bacteria</taxon>
        <taxon>Bacillati</taxon>
        <taxon>Bacillota</taxon>
        <taxon>Bacilli</taxon>
        <taxon>Bacillales</taxon>
        <taxon>Paenibacillaceae</taxon>
        <taxon>Fontibacillus</taxon>
    </lineage>
</organism>
<evidence type="ECO:0000256" key="1">
    <source>
        <dbReference type="ARBA" id="ARBA00006768"/>
    </source>
</evidence>
<dbReference type="GO" id="GO:0016757">
    <property type="term" value="F:glycosyltransferase activity"/>
    <property type="evidence" value="ECO:0007669"/>
    <property type="project" value="UniProtKB-KW"/>
</dbReference>
<dbReference type="PIRSF" id="PIRSF036289">
    <property type="entry name" value="Glycosyl_hydrolase_malt_phosph"/>
    <property type="match status" value="1"/>
</dbReference>
<dbReference type="InterPro" id="IPR005195">
    <property type="entry name" value="Glyco_hydro_65_M"/>
</dbReference>
<dbReference type="SUPFAM" id="SSF74650">
    <property type="entry name" value="Galactose mutarotase-like"/>
    <property type="match status" value="1"/>
</dbReference>
<protein>
    <submittedName>
        <fullName evidence="9">Putative glycosyl hydrolase</fullName>
    </submittedName>
</protein>
<feature type="binding site" evidence="5">
    <location>
        <begin position="356"/>
        <end position="357"/>
    </location>
    <ligand>
        <name>substrate</name>
    </ligand>
</feature>
<evidence type="ECO:0000256" key="3">
    <source>
        <dbReference type="ARBA" id="ARBA00022679"/>
    </source>
</evidence>
<dbReference type="InterPro" id="IPR037018">
    <property type="entry name" value="GH65_N"/>
</dbReference>
<comment type="caution">
    <text evidence="9">The sequence shown here is derived from an EMBL/GenBank/DDBJ whole genome shotgun (WGS) entry which is preliminary data.</text>
</comment>
<dbReference type="AlphaFoldDB" id="A0A369BIT7"/>
<dbReference type="InterPro" id="IPR008928">
    <property type="entry name" value="6-hairpin_glycosidase_sf"/>
</dbReference>
<keyword evidence="3" id="KW-0808">Transferase</keyword>
<accession>A0A369BIT7</accession>
<proteinExistence type="inferred from homology"/>
<evidence type="ECO:0000313" key="10">
    <source>
        <dbReference type="Proteomes" id="UP000253090"/>
    </source>
</evidence>
<feature type="domain" description="Glycoside hydrolase family 65 C-terminal" evidence="7">
    <location>
        <begin position="710"/>
        <end position="772"/>
    </location>
</feature>
<dbReference type="Pfam" id="PF03636">
    <property type="entry name" value="Glyco_hydro_65N"/>
    <property type="match status" value="1"/>
</dbReference>
<keyword evidence="9" id="KW-0378">Hydrolase</keyword>
<dbReference type="InterPro" id="IPR005196">
    <property type="entry name" value="Glyco_hydro_65_N"/>
</dbReference>
<gene>
    <name evidence="9" type="ORF">DFP94_10465</name>
</gene>
<feature type="active site" description="Proton donor" evidence="4">
    <location>
        <position position="498"/>
    </location>
</feature>
<evidence type="ECO:0000256" key="2">
    <source>
        <dbReference type="ARBA" id="ARBA00022676"/>
    </source>
</evidence>
<dbReference type="InterPro" id="IPR011013">
    <property type="entry name" value="Gal_mutarotase_sf_dom"/>
</dbReference>
<dbReference type="InterPro" id="IPR005194">
    <property type="entry name" value="Glyco_hydro_65_C"/>
</dbReference>
<evidence type="ECO:0000259" key="7">
    <source>
        <dbReference type="Pfam" id="PF03633"/>
    </source>
</evidence>
<evidence type="ECO:0000256" key="4">
    <source>
        <dbReference type="PIRSR" id="PIRSR036289-50"/>
    </source>
</evidence>
<keyword evidence="10" id="KW-1185">Reference proteome</keyword>
<dbReference type="GO" id="GO:0030246">
    <property type="term" value="F:carbohydrate binding"/>
    <property type="evidence" value="ECO:0007669"/>
    <property type="project" value="InterPro"/>
</dbReference>
<dbReference type="Gene3D" id="2.70.98.40">
    <property type="entry name" value="Glycoside hydrolase, family 65, N-terminal domain"/>
    <property type="match status" value="1"/>
</dbReference>
<dbReference type="InterPro" id="IPR017045">
    <property type="entry name" value="Malt_Pase/Glycosyl_Hdrlase"/>
</dbReference>
<dbReference type="EMBL" id="QPJW01000004">
    <property type="protein sequence ID" value="RCX19614.1"/>
    <property type="molecule type" value="Genomic_DNA"/>
</dbReference>
<dbReference type="GO" id="GO:0005975">
    <property type="term" value="P:carbohydrate metabolic process"/>
    <property type="evidence" value="ECO:0007669"/>
    <property type="project" value="InterPro"/>
</dbReference>
<reference evidence="9 10" key="1">
    <citation type="submission" date="2018-07" db="EMBL/GenBank/DDBJ databases">
        <title>Genomic Encyclopedia of Type Strains, Phase III (KMG-III): the genomes of soil and plant-associated and newly described type strains.</title>
        <authorList>
            <person name="Whitman W."/>
        </authorList>
    </citation>
    <scope>NUCLEOTIDE SEQUENCE [LARGE SCALE GENOMIC DNA]</scope>
    <source>
        <strain evidence="9 10">CECT 8333</strain>
    </source>
</reference>
<dbReference type="Pfam" id="PF03632">
    <property type="entry name" value="Glyco_hydro_65m"/>
    <property type="match status" value="1"/>
</dbReference>
<dbReference type="RefSeq" id="WP_114496880.1">
    <property type="nucleotide sequence ID" value="NZ_QPJW01000004.1"/>
</dbReference>
<dbReference type="Proteomes" id="UP000253090">
    <property type="component" value="Unassembled WGS sequence"/>
</dbReference>
<dbReference type="Gene3D" id="2.60.420.10">
    <property type="entry name" value="Maltose phosphorylase, domain 3"/>
    <property type="match status" value="1"/>
</dbReference>
<dbReference type="PANTHER" id="PTHR11051">
    <property type="entry name" value="GLYCOSYL HYDROLASE-RELATED"/>
    <property type="match status" value="1"/>
</dbReference>
<evidence type="ECO:0000259" key="8">
    <source>
        <dbReference type="Pfam" id="PF03636"/>
    </source>
</evidence>
<dbReference type="PANTHER" id="PTHR11051:SF8">
    <property type="entry name" value="PROTEIN-GLUCOSYLGALACTOSYLHYDROXYLYSINE GLUCOSIDASE"/>
    <property type="match status" value="1"/>
</dbReference>
<feature type="domain" description="Glycoside hydrolase family 65 N-terminal" evidence="8">
    <location>
        <begin position="18"/>
        <end position="255"/>
    </location>
</feature>
<sequence length="787" mass="90212">MIEYKGKDHGSAGWIIAENAFDARYLAKFETILCQGNGYLGLRATTEEAYTGERRNMFVAGTYNRFANQEVTELPNAADMVRLDISLNGVPFHLEKGTIHAYRRELDLRQGELRREILWEDEAGVQYKLCFRRFVSLRDRHLIGIRAEITPLNQDAEITIRSGINGQMANSGAQHFLEGERRIFDQELLQLTATTTESGIDFVHTCLHHLSKDGTRLNVSPAPAMERRKVLLTYKIKAEAGKRITLDKIATVHTSIDLEWSDHPVANLPALQETARDHVWQAAIKGFDQLFAESEQAWKRQWTDSRIEIRSKDPFDQLAVHFAQYHLLLMTPAHDSRFSVGAKGLTGEGYKGHVFWDTEIFIMPYFLYTDPQTARKLAEYRYHTLNGARKKAKDNGYRGAMYPWESAVTGEEETPEWGPVDVVAGTPTYIWTGKIEQHITADVAYGVWHYYQATGDQEYMDRYGYEIILETAAFWASRLEWSEEDQKYYICDVIGPDEYKEHVNNNAFTNYMAYWNITKAMECARQLMHAQSDVYSALDSKFALAERLMEWEEIVKLIYLPQPDPDTLLIPQDDTYLHKQVVDLEKYRNQEIVATILADYSMTQLSDIQVSKQADILVLFYLLEDWFSRETKAANWHYYEPKTLHDSSLSLSTHSILACDVNDVELAYQMFAKAARVDLGTNLHSCDEGIHAASIGGIWKAVVMGFGGVRSWEGTLRLNPKLPPAWESLSYPLSWRSERLQVKITRDKLLVERLTSGTGQLNLSIHGQSYLLKDRIVVDLEEVMPSE</sequence>
<dbReference type="OrthoDB" id="9758855at2"/>
<name>A0A369BIT7_9BACL</name>
<evidence type="ECO:0000259" key="6">
    <source>
        <dbReference type="Pfam" id="PF03632"/>
    </source>
</evidence>
<dbReference type="GO" id="GO:0004553">
    <property type="term" value="F:hydrolase activity, hydrolyzing O-glycosyl compounds"/>
    <property type="evidence" value="ECO:0007669"/>
    <property type="project" value="TreeGrafter"/>
</dbReference>